<name>A0A4R2IYX6_9ACTN</name>
<dbReference type="PANTHER" id="PTHR31683:SF18">
    <property type="entry name" value="PECTATE LYASE 21-RELATED"/>
    <property type="match status" value="1"/>
</dbReference>
<dbReference type="SUPFAM" id="SSF51126">
    <property type="entry name" value="Pectin lyase-like"/>
    <property type="match status" value="1"/>
</dbReference>
<comment type="caution">
    <text evidence="5">The sequence shown here is derived from an EMBL/GenBank/DDBJ whole genome shotgun (WGS) entry which is preliminary data.</text>
</comment>
<dbReference type="InterPro" id="IPR011050">
    <property type="entry name" value="Pectin_lyase_fold/virulence"/>
</dbReference>
<dbReference type="AlphaFoldDB" id="A0A4R2IYX6"/>
<dbReference type="InterPro" id="IPR002022">
    <property type="entry name" value="Pec_lyase"/>
</dbReference>
<dbReference type="Pfam" id="PF00544">
    <property type="entry name" value="Pectate_lyase_4"/>
    <property type="match status" value="1"/>
</dbReference>
<keyword evidence="6" id="KW-1185">Reference proteome</keyword>
<dbReference type="OrthoDB" id="9804661at2"/>
<dbReference type="PANTHER" id="PTHR31683">
    <property type="entry name" value="PECTATE LYASE 18-RELATED"/>
    <property type="match status" value="1"/>
</dbReference>
<protein>
    <submittedName>
        <fullName evidence="5">Pectate lyase</fullName>
    </submittedName>
</protein>
<comment type="similarity">
    <text evidence="2">Belongs to the polysaccharide lyase 1 family.</text>
</comment>
<dbReference type="SMART" id="SM00710">
    <property type="entry name" value="PbH1"/>
    <property type="match status" value="4"/>
</dbReference>
<feature type="signal peptide" evidence="3">
    <location>
        <begin position="1"/>
        <end position="32"/>
    </location>
</feature>
<dbReference type="GO" id="GO:0005576">
    <property type="term" value="C:extracellular region"/>
    <property type="evidence" value="ECO:0007669"/>
    <property type="project" value="UniProtKB-SubCell"/>
</dbReference>
<proteinExistence type="inferred from homology"/>
<feature type="chain" id="PRO_5039428288" evidence="3">
    <location>
        <begin position="33"/>
        <end position="334"/>
    </location>
</feature>
<dbReference type="RefSeq" id="WP_132142763.1">
    <property type="nucleotide sequence ID" value="NZ_SLWR01000001.1"/>
</dbReference>
<dbReference type="GO" id="GO:0030570">
    <property type="term" value="F:pectate lyase activity"/>
    <property type="evidence" value="ECO:0007669"/>
    <property type="project" value="InterPro"/>
</dbReference>
<evidence type="ECO:0000256" key="1">
    <source>
        <dbReference type="ARBA" id="ARBA00023239"/>
    </source>
</evidence>
<dbReference type="InterPro" id="IPR045032">
    <property type="entry name" value="PEL"/>
</dbReference>
<keyword evidence="2" id="KW-0119">Carbohydrate metabolism</keyword>
<gene>
    <name evidence="5" type="ORF">EV646_101106</name>
</gene>
<evidence type="ECO:0000256" key="2">
    <source>
        <dbReference type="RuleBase" id="RU361173"/>
    </source>
</evidence>
<evidence type="ECO:0000313" key="5">
    <source>
        <dbReference type="EMBL" id="TCO51123.1"/>
    </source>
</evidence>
<dbReference type="Gene3D" id="2.160.20.10">
    <property type="entry name" value="Single-stranded right-handed beta-helix, Pectin lyase-like"/>
    <property type="match status" value="1"/>
</dbReference>
<dbReference type="PROSITE" id="PS51318">
    <property type="entry name" value="TAT"/>
    <property type="match status" value="1"/>
</dbReference>
<feature type="domain" description="Pectate lyase" evidence="4">
    <location>
        <begin position="67"/>
        <end position="272"/>
    </location>
</feature>
<evidence type="ECO:0000259" key="4">
    <source>
        <dbReference type="SMART" id="SM00656"/>
    </source>
</evidence>
<evidence type="ECO:0000313" key="6">
    <source>
        <dbReference type="Proteomes" id="UP000295573"/>
    </source>
</evidence>
<keyword evidence="2" id="KW-0624">Polysaccharide degradation</keyword>
<organism evidence="5 6">
    <name type="scientific">Kribbella antiqua</name>
    <dbReference type="NCBI Taxonomy" id="2512217"/>
    <lineage>
        <taxon>Bacteria</taxon>
        <taxon>Bacillati</taxon>
        <taxon>Actinomycetota</taxon>
        <taxon>Actinomycetes</taxon>
        <taxon>Propionibacteriales</taxon>
        <taxon>Kribbellaceae</taxon>
        <taxon>Kribbella</taxon>
    </lineage>
</organism>
<accession>A0A4R2IYX6</accession>
<reference evidence="5 6" key="1">
    <citation type="journal article" date="2015" name="Stand. Genomic Sci.">
        <title>Genomic Encyclopedia of Bacterial and Archaeal Type Strains, Phase III: the genomes of soil and plant-associated and newly described type strains.</title>
        <authorList>
            <person name="Whitman W.B."/>
            <person name="Woyke T."/>
            <person name="Klenk H.P."/>
            <person name="Zhou Y."/>
            <person name="Lilburn T.G."/>
            <person name="Beck B.J."/>
            <person name="De Vos P."/>
            <person name="Vandamme P."/>
            <person name="Eisen J.A."/>
            <person name="Garrity G."/>
            <person name="Hugenholtz P."/>
            <person name="Kyrpides N.C."/>
        </authorList>
    </citation>
    <scope>NUCLEOTIDE SEQUENCE [LARGE SCALE GENOMIC DNA]</scope>
    <source>
        <strain evidence="5 6">VKM Ac-2541</strain>
    </source>
</reference>
<dbReference type="SMART" id="SM00656">
    <property type="entry name" value="Amb_all"/>
    <property type="match status" value="1"/>
</dbReference>
<dbReference type="InterPro" id="IPR012334">
    <property type="entry name" value="Pectin_lyas_fold"/>
</dbReference>
<dbReference type="GO" id="GO:0000272">
    <property type="term" value="P:polysaccharide catabolic process"/>
    <property type="evidence" value="ECO:0007669"/>
    <property type="project" value="UniProtKB-KW"/>
</dbReference>
<keyword evidence="1 2" id="KW-0456">Lyase</keyword>
<evidence type="ECO:0000256" key="3">
    <source>
        <dbReference type="SAM" id="SignalP"/>
    </source>
</evidence>
<keyword evidence="2" id="KW-0964">Secreted</keyword>
<comment type="subcellular location">
    <subcellularLocation>
        <location evidence="2">Secreted</location>
    </subcellularLocation>
</comment>
<keyword evidence="3" id="KW-0732">Signal</keyword>
<sequence>MSFFASPTRPSFGRRRLPFLAAATALTVAAAAAVSTVAVPESLPKASASTFALQGWATQGGGTTGGGSASPVTVTTASALISEMQSSGAKVIRVSGTITLSGMNKVASNKTIIGVGSGAAITGGGLNVASVSNVIIRNINFRNWGDDAINVQYSTRVWVDHNSFSNGYDGAVDIKRASDYVTVSWNKFSNHDKVGLIGHSDDNGGEDIGKLRVTYYANWFDGTTQRHPRVRFGNPVHVVNNYYRGNSGYGVASTCNAGVYVERNYFENVGSTVVTQTGDSPQGNVKLLNNYLVNSGTPASRNASSVAAIPYSYVVDAAESVKSIVTGGAGTGKI</sequence>
<dbReference type="InterPro" id="IPR006626">
    <property type="entry name" value="PbH1"/>
</dbReference>
<dbReference type="Proteomes" id="UP000295573">
    <property type="component" value="Unassembled WGS sequence"/>
</dbReference>
<dbReference type="InterPro" id="IPR006311">
    <property type="entry name" value="TAT_signal"/>
</dbReference>
<dbReference type="EMBL" id="SLWR01000001">
    <property type="protein sequence ID" value="TCO51123.1"/>
    <property type="molecule type" value="Genomic_DNA"/>
</dbReference>